<gene>
    <name evidence="2" type="ORF">HJG52_02175</name>
</gene>
<evidence type="ECO:0000313" key="3">
    <source>
        <dbReference type="Proteomes" id="UP000588586"/>
    </source>
</evidence>
<dbReference type="CDD" id="cd02440">
    <property type="entry name" value="AdoMet_MTases"/>
    <property type="match status" value="1"/>
</dbReference>
<dbReference type="InterPro" id="IPR029063">
    <property type="entry name" value="SAM-dependent_MTases_sf"/>
</dbReference>
<feature type="domain" description="Methyltransferase type 11" evidence="1">
    <location>
        <begin position="89"/>
        <end position="188"/>
    </location>
</feature>
<dbReference type="GO" id="GO:0008757">
    <property type="term" value="F:S-adenosylmethionine-dependent methyltransferase activity"/>
    <property type="evidence" value="ECO:0007669"/>
    <property type="project" value="InterPro"/>
</dbReference>
<dbReference type="AlphaFoldDB" id="A0A849HBP0"/>
<evidence type="ECO:0000259" key="1">
    <source>
        <dbReference type="Pfam" id="PF08241"/>
    </source>
</evidence>
<dbReference type="PANTHER" id="PTHR42912">
    <property type="entry name" value="METHYLTRANSFERASE"/>
    <property type="match status" value="1"/>
</dbReference>
<proteinExistence type="predicted"/>
<dbReference type="Gene3D" id="3.40.50.150">
    <property type="entry name" value="Vaccinia Virus protein VP39"/>
    <property type="match status" value="1"/>
</dbReference>
<dbReference type="SUPFAM" id="SSF53335">
    <property type="entry name" value="S-adenosyl-L-methionine-dependent methyltransferases"/>
    <property type="match status" value="1"/>
</dbReference>
<evidence type="ECO:0000313" key="2">
    <source>
        <dbReference type="EMBL" id="NNM44808.1"/>
    </source>
</evidence>
<dbReference type="GO" id="GO:0032259">
    <property type="term" value="P:methylation"/>
    <property type="evidence" value="ECO:0007669"/>
    <property type="project" value="UniProtKB-KW"/>
</dbReference>
<dbReference type="Pfam" id="PF08241">
    <property type="entry name" value="Methyltransf_11"/>
    <property type="match status" value="1"/>
</dbReference>
<keyword evidence="3" id="KW-1185">Reference proteome</keyword>
<accession>A0A849HBP0</accession>
<dbReference type="InterPro" id="IPR050508">
    <property type="entry name" value="Methyltransf_Superfamily"/>
</dbReference>
<keyword evidence="2" id="KW-0808">Transferase</keyword>
<reference evidence="2 3" key="1">
    <citation type="submission" date="2020-04" db="EMBL/GenBank/DDBJ databases">
        <title>Knoellia sp. isolate from air conditioner.</title>
        <authorList>
            <person name="Chea S."/>
            <person name="Kim D.-U."/>
        </authorList>
    </citation>
    <scope>NUCLEOTIDE SEQUENCE [LARGE SCALE GENOMIC DNA]</scope>
    <source>
        <strain evidence="2 3">DB2414S</strain>
    </source>
</reference>
<dbReference type="PANTHER" id="PTHR42912:SF93">
    <property type="entry name" value="N6-ADENOSINE-METHYLTRANSFERASE TMT1A"/>
    <property type="match status" value="1"/>
</dbReference>
<organism evidence="2 3">
    <name type="scientific">Knoellia koreensis</name>
    <dbReference type="NCBI Taxonomy" id="2730921"/>
    <lineage>
        <taxon>Bacteria</taxon>
        <taxon>Bacillati</taxon>
        <taxon>Actinomycetota</taxon>
        <taxon>Actinomycetes</taxon>
        <taxon>Micrococcales</taxon>
        <taxon>Intrasporangiaceae</taxon>
        <taxon>Knoellia</taxon>
    </lineage>
</organism>
<sequence length="289" mass="31526">MCVSTLPTVSAGGQNREVCRVSEFAQVSRRVAGPEETAVANRSWWDAEAGEYYAEHGRFLGDDDFVWGPEGWHESELGLLGDVAGRRVLEIGAGAAQCSRWVAGQGGSVVATDLSAGMLREARRLNVGVTPPARPVPLAQCDAVALPFGEAVFDVVFTAYGAVPFVADSGALMREVARVLRPGGRFVFSTTHPFRWAFPDDPGENGLTVRQSYFDRTPYVEADSDGEATYVEHHRTLGDRVRELVAAGLVLVDLVEPEWPERNHETWGGWSPLRGRHFPGTAIFVCRRG</sequence>
<protein>
    <submittedName>
        <fullName evidence="2">Class I SAM-dependent methyltransferase</fullName>
    </submittedName>
</protein>
<dbReference type="InterPro" id="IPR013216">
    <property type="entry name" value="Methyltransf_11"/>
</dbReference>
<dbReference type="EMBL" id="JABEPQ010000001">
    <property type="protein sequence ID" value="NNM44808.1"/>
    <property type="molecule type" value="Genomic_DNA"/>
</dbReference>
<name>A0A849HBP0_9MICO</name>
<dbReference type="Proteomes" id="UP000588586">
    <property type="component" value="Unassembled WGS sequence"/>
</dbReference>
<keyword evidence="2" id="KW-0489">Methyltransferase</keyword>
<comment type="caution">
    <text evidence="2">The sequence shown here is derived from an EMBL/GenBank/DDBJ whole genome shotgun (WGS) entry which is preliminary data.</text>
</comment>